<dbReference type="PANTHER" id="PTHR48100:SF1">
    <property type="entry name" value="HISTIDINE PHOSPHATASE FAMILY PROTEIN-RELATED"/>
    <property type="match status" value="1"/>
</dbReference>
<dbReference type="PANTHER" id="PTHR48100">
    <property type="entry name" value="BROAD-SPECIFICITY PHOSPHATASE YOR283W-RELATED"/>
    <property type="match status" value="1"/>
</dbReference>
<dbReference type="InterPro" id="IPR029033">
    <property type="entry name" value="His_PPase_superfam"/>
</dbReference>
<gene>
    <name evidence="4" type="primary">pspB</name>
    <name evidence="4" type="ORF">JSE7799_03549</name>
</gene>
<dbReference type="GO" id="GO:0016791">
    <property type="term" value="F:phosphatase activity"/>
    <property type="evidence" value="ECO:0007669"/>
    <property type="project" value="TreeGrafter"/>
</dbReference>
<keyword evidence="2" id="KW-0413">Isomerase</keyword>
<dbReference type="EC" id="3.1.3.3" evidence="4"/>
<keyword evidence="5" id="KW-1185">Reference proteome</keyword>
<name>A0A0M7BGA8_9RHOB</name>
<accession>A0A0M7BGA8</accession>
<dbReference type="Gene3D" id="3.40.50.1240">
    <property type="entry name" value="Phosphoglycerate mutase-like"/>
    <property type="match status" value="1"/>
</dbReference>
<evidence type="ECO:0000313" key="4">
    <source>
        <dbReference type="EMBL" id="CUH40812.1"/>
    </source>
</evidence>
<evidence type="ECO:0000313" key="5">
    <source>
        <dbReference type="Proteomes" id="UP000049455"/>
    </source>
</evidence>
<dbReference type="STRING" id="313367.JSE7799_03549"/>
<dbReference type="CDD" id="cd07067">
    <property type="entry name" value="HP_PGM_like"/>
    <property type="match status" value="1"/>
</dbReference>
<dbReference type="OrthoDB" id="9781415at2"/>
<evidence type="ECO:0000256" key="2">
    <source>
        <dbReference type="ARBA" id="ARBA00023235"/>
    </source>
</evidence>
<feature type="binding site" evidence="3">
    <location>
        <position position="59"/>
    </location>
    <ligand>
        <name>substrate</name>
    </ligand>
</feature>
<dbReference type="Proteomes" id="UP000049455">
    <property type="component" value="Unassembled WGS sequence"/>
</dbReference>
<dbReference type="RefSeq" id="WP_055664807.1">
    <property type="nucleotide sequence ID" value="NZ_CYPR01000231.1"/>
</dbReference>
<dbReference type="InterPro" id="IPR050275">
    <property type="entry name" value="PGM_Phosphatase"/>
</dbReference>
<evidence type="ECO:0000256" key="3">
    <source>
        <dbReference type="PIRSR" id="PIRSR613078-2"/>
    </source>
</evidence>
<dbReference type="InterPro" id="IPR001345">
    <property type="entry name" value="PG/BPGM_mutase_AS"/>
</dbReference>
<evidence type="ECO:0000256" key="1">
    <source>
        <dbReference type="ARBA" id="ARBA00023152"/>
    </source>
</evidence>
<keyword evidence="4" id="KW-0378">Hydrolase</keyword>
<protein>
    <submittedName>
        <fullName evidence="4">Putative phosphoserine phosphatase 2</fullName>
        <ecNumber evidence="4">3.1.3.3</ecNumber>
    </submittedName>
</protein>
<dbReference type="GO" id="GO:0005737">
    <property type="term" value="C:cytoplasm"/>
    <property type="evidence" value="ECO:0007669"/>
    <property type="project" value="TreeGrafter"/>
</dbReference>
<dbReference type="EMBL" id="CYPR01000231">
    <property type="protein sequence ID" value="CUH40812.1"/>
    <property type="molecule type" value="Genomic_DNA"/>
</dbReference>
<dbReference type="PROSITE" id="PS00175">
    <property type="entry name" value="PG_MUTASE"/>
    <property type="match status" value="1"/>
</dbReference>
<feature type="binding site" evidence="3">
    <location>
        <begin position="8"/>
        <end position="15"/>
    </location>
    <ligand>
        <name>substrate</name>
    </ligand>
</feature>
<keyword evidence="1" id="KW-0324">Glycolysis</keyword>
<organism evidence="4 5">
    <name type="scientific">Jannaschia seosinensis</name>
    <dbReference type="NCBI Taxonomy" id="313367"/>
    <lineage>
        <taxon>Bacteria</taxon>
        <taxon>Pseudomonadati</taxon>
        <taxon>Pseudomonadota</taxon>
        <taxon>Alphaproteobacteria</taxon>
        <taxon>Rhodobacterales</taxon>
        <taxon>Roseobacteraceae</taxon>
        <taxon>Jannaschia</taxon>
    </lineage>
</organism>
<dbReference type="InterPro" id="IPR013078">
    <property type="entry name" value="His_Pase_superF_clade-1"/>
</dbReference>
<dbReference type="AlphaFoldDB" id="A0A0M7BGA8"/>
<reference evidence="4 5" key="1">
    <citation type="submission" date="2015-09" db="EMBL/GenBank/DDBJ databases">
        <authorList>
            <person name="Jackson K.R."/>
            <person name="Lunt B.L."/>
            <person name="Fisher J.N.B."/>
            <person name="Gardner A.V."/>
            <person name="Bailey M.E."/>
            <person name="Deus L.M."/>
            <person name="Earl A.S."/>
            <person name="Gibby P.D."/>
            <person name="Hartmann K.A."/>
            <person name="Liu J.E."/>
            <person name="Manci A.M."/>
            <person name="Nielsen D.A."/>
            <person name="Solomon M.B."/>
            <person name="Breakwell D.P."/>
            <person name="Burnett S.H."/>
            <person name="Grose J.H."/>
        </authorList>
    </citation>
    <scope>NUCLEOTIDE SEQUENCE [LARGE SCALE GENOMIC DNA]</scope>
    <source>
        <strain evidence="4 5">CECT 7799</strain>
    </source>
</reference>
<dbReference type="SMART" id="SM00855">
    <property type="entry name" value="PGAM"/>
    <property type="match status" value="1"/>
</dbReference>
<dbReference type="Pfam" id="PF00300">
    <property type="entry name" value="His_Phos_1"/>
    <property type="match status" value="1"/>
</dbReference>
<dbReference type="SUPFAM" id="SSF53254">
    <property type="entry name" value="Phosphoglycerate mutase-like"/>
    <property type="match status" value="1"/>
</dbReference>
<proteinExistence type="predicted"/>
<sequence>MPPLYILRHGETEWNRAGRLQGTRDSDLTSEGRRQAARQGTILQSLPPICLARTSPQGRAAETARLAGLRAQADARLAEIALGTWEGQHLADLAPPRGIGWKFTAPGGETRARVEARLRALLDDLDGPTILVTHGVTSICLRGLLLGEPDLDKLTDPQGTVHRILDGRETVFR</sequence>